<dbReference type="AlphaFoldDB" id="A0A066W4H3"/>
<evidence type="ECO:0000313" key="3">
    <source>
        <dbReference type="Proteomes" id="UP000027361"/>
    </source>
</evidence>
<name>A0A066W4H3_TILAU</name>
<keyword evidence="3" id="KW-1185">Reference proteome</keyword>
<organism evidence="2 3">
    <name type="scientific">Tilletiaria anomala (strain ATCC 24038 / CBS 436.72 / UBC 951)</name>
    <dbReference type="NCBI Taxonomy" id="1037660"/>
    <lineage>
        <taxon>Eukaryota</taxon>
        <taxon>Fungi</taxon>
        <taxon>Dikarya</taxon>
        <taxon>Basidiomycota</taxon>
        <taxon>Ustilaginomycotina</taxon>
        <taxon>Exobasidiomycetes</taxon>
        <taxon>Georgefischeriales</taxon>
        <taxon>Tilletiariaceae</taxon>
        <taxon>Tilletiaria</taxon>
    </lineage>
</organism>
<dbReference type="Proteomes" id="UP000027361">
    <property type="component" value="Unassembled WGS sequence"/>
</dbReference>
<comment type="caution">
    <text evidence="2">The sequence shown here is derived from an EMBL/GenBank/DDBJ whole genome shotgun (WGS) entry which is preliminary data.</text>
</comment>
<dbReference type="HOGENOM" id="CLU_1611955_0_0_1"/>
<dbReference type="InParanoid" id="A0A066W4H3"/>
<evidence type="ECO:0000256" key="1">
    <source>
        <dbReference type="SAM" id="MobiDB-lite"/>
    </source>
</evidence>
<feature type="region of interest" description="Disordered" evidence="1">
    <location>
        <begin position="1"/>
        <end position="27"/>
    </location>
</feature>
<sequence length="165" mass="18652">MKSESQNFCSSSHSREPKLPMMKLKKKESPSIPHTLHFRPFQLLTRQHQKSCALPPTPCSSGSKGLPAQQRLNAANVSIFPVSLNQYLFPLQLHLTSSTRPRQTRRLLHFLVPFLLAFCRPSAPLRFRRCATPHHCVNIAGIPQSSTHPHLERKSHIAGKCKYGT</sequence>
<protein>
    <submittedName>
        <fullName evidence="2">Uncharacterized protein</fullName>
    </submittedName>
</protein>
<proteinExistence type="predicted"/>
<dbReference type="RefSeq" id="XP_013243412.1">
    <property type="nucleotide sequence ID" value="XM_013387958.1"/>
</dbReference>
<gene>
    <name evidence="2" type="ORF">K437DRAFT_112874</name>
</gene>
<dbReference type="EMBL" id="JMSN01000038">
    <property type="protein sequence ID" value="KDN45974.1"/>
    <property type="molecule type" value="Genomic_DNA"/>
</dbReference>
<feature type="compositionally biased region" description="Polar residues" evidence="1">
    <location>
        <begin position="1"/>
        <end position="12"/>
    </location>
</feature>
<reference evidence="2 3" key="1">
    <citation type="submission" date="2014-05" db="EMBL/GenBank/DDBJ databases">
        <title>Draft genome sequence of a rare smut relative, Tilletiaria anomala UBC 951.</title>
        <authorList>
            <consortium name="DOE Joint Genome Institute"/>
            <person name="Toome M."/>
            <person name="Kuo A."/>
            <person name="Henrissat B."/>
            <person name="Lipzen A."/>
            <person name="Tritt A."/>
            <person name="Yoshinaga Y."/>
            <person name="Zane M."/>
            <person name="Barry K."/>
            <person name="Grigoriev I.V."/>
            <person name="Spatafora J.W."/>
            <person name="Aimea M.C."/>
        </authorList>
    </citation>
    <scope>NUCLEOTIDE SEQUENCE [LARGE SCALE GENOMIC DNA]</scope>
    <source>
        <strain evidence="2 3">UBC 951</strain>
    </source>
</reference>
<evidence type="ECO:0000313" key="2">
    <source>
        <dbReference type="EMBL" id="KDN45974.1"/>
    </source>
</evidence>
<accession>A0A066W4H3</accession>
<dbReference type="GeneID" id="25261314"/>